<proteinExistence type="predicted"/>
<dbReference type="AlphaFoldDB" id="A0A5N7BAF2"/>
<feature type="transmembrane region" description="Helical" evidence="1">
    <location>
        <begin position="60"/>
        <end position="79"/>
    </location>
</feature>
<accession>A0A5N7BAF2</accession>
<evidence type="ECO:0000256" key="1">
    <source>
        <dbReference type="SAM" id="Phobius"/>
    </source>
</evidence>
<keyword evidence="3" id="KW-1185">Reference proteome</keyword>
<dbReference type="OrthoDB" id="4506865at2759"/>
<sequence>MSLDLTTRESGNMKVRVVRRARVQFMKTPPTLRLVYILARQIRRTTQVLPDLVRTGSLNVAWLLAVIANPFTLGFSGAIPRNMSNFSAYI</sequence>
<protein>
    <submittedName>
        <fullName evidence="2">Uncharacterized protein</fullName>
    </submittedName>
</protein>
<dbReference type="Proteomes" id="UP000326198">
    <property type="component" value="Unassembled WGS sequence"/>
</dbReference>
<reference evidence="2 3" key="1">
    <citation type="submission" date="2019-04" db="EMBL/GenBank/DDBJ databases">
        <title>Friends and foes A comparative genomics studyof 23 Aspergillus species from section Flavi.</title>
        <authorList>
            <consortium name="DOE Joint Genome Institute"/>
            <person name="Kjaerbolling I."/>
            <person name="Vesth T."/>
            <person name="Frisvad J.C."/>
            <person name="Nybo J.L."/>
            <person name="Theobald S."/>
            <person name="Kildgaard S."/>
            <person name="Isbrandt T."/>
            <person name="Kuo A."/>
            <person name="Sato A."/>
            <person name="Lyhne E.K."/>
            <person name="Kogle M.E."/>
            <person name="Wiebenga A."/>
            <person name="Kun R.S."/>
            <person name="Lubbers R.J."/>
            <person name="Makela M.R."/>
            <person name="Barry K."/>
            <person name="Chovatia M."/>
            <person name="Clum A."/>
            <person name="Daum C."/>
            <person name="Haridas S."/>
            <person name="He G."/>
            <person name="LaButti K."/>
            <person name="Lipzen A."/>
            <person name="Mondo S."/>
            <person name="Riley R."/>
            <person name="Salamov A."/>
            <person name="Simmons B.A."/>
            <person name="Magnuson J.K."/>
            <person name="Henrissat B."/>
            <person name="Mortensen U.H."/>
            <person name="Larsen T.O."/>
            <person name="Devries R.P."/>
            <person name="Grigoriev I.V."/>
            <person name="Machida M."/>
            <person name="Baker S.E."/>
            <person name="Andersen M.R."/>
        </authorList>
    </citation>
    <scope>NUCLEOTIDE SEQUENCE [LARGE SCALE GENOMIC DNA]</scope>
    <source>
        <strain evidence="2 3">IBT 29228</strain>
    </source>
</reference>
<organism evidence="2 3">
    <name type="scientific">Aspergillus bertholletiae</name>
    <dbReference type="NCBI Taxonomy" id="1226010"/>
    <lineage>
        <taxon>Eukaryota</taxon>
        <taxon>Fungi</taxon>
        <taxon>Dikarya</taxon>
        <taxon>Ascomycota</taxon>
        <taxon>Pezizomycotina</taxon>
        <taxon>Eurotiomycetes</taxon>
        <taxon>Eurotiomycetidae</taxon>
        <taxon>Eurotiales</taxon>
        <taxon>Aspergillaceae</taxon>
        <taxon>Aspergillus</taxon>
        <taxon>Aspergillus subgen. Circumdati</taxon>
    </lineage>
</organism>
<name>A0A5N7BAF2_9EURO</name>
<dbReference type="EMBL" id="ML736204">
    <property type="protein sequence ID" value="KAE8378737.1"/>
    <property type="molecule type" value="Genomic_DNA"/>
</dbReference>
<keyword evidence="1" id="KW-0812">Transmembrane</keyword>
<evidence type="ECO:0000313" key="3">
    <source>
        <dbReference type="Proteomes" id="UP000326198"/>
    </source>
</evidence>
<keyword evidence="1" id="KW-0472">Membrane</keyword>
<gene>
    <name evidence="2" type="ORF">BDV26DRAFT_261118</name>
</gene>
<evidence type="ECO:0000313" key="2">
    <source>
        <dbReference type="EMBL" id="KAE8378737.1"/>
    </source>
</evidence>
<keyword evidence="1" id="KW-1133">Transmembrane helix</keyword>